<evidence type="ECO:0000256" key="12">
    <source>
        <dbReference type="ARBA" id="ARBA00023136"/>
    </source>
</evidence>
<evidence type="ECO:0000256" key="2">
    <source>
        <dbReference type="ARBA" id="ARBA00012513"/>
    </source>
</evidence>
<dbReference type="AlphaFoldDB" id="A0A7J7GRC3"/>
<evidence type="ECO:0000259" key="17">
    <source>
        <dbReference type="PROSITE" id="PS50011"/>
    </source>
</evidence>
<keyword evidence="20" id="KW-1185">Reference proteome</keyword>
<evidence type="ECO:0000256" key="10">
    <source>
        <dbReference type="ARBA" id="ARBA00022840"/>
    </source>
</evidence>
<evidence type="ECO:0000256" key="11">
    <source>
        <dbReference type="ARBA" id="ARBA00022989"/>
    </source>
</evidence>
<evidence type="ECO:0000256" key="3">
    <source>
        <dbReference type="ARBA" id="ARBA00022527"/>
    </source>
</evidence>
<evidence type="ECO:0000256" key="13">
    <source>
        <dbReference type="ARBA" id="ARBA00023170"/>
    </source>
</evidence>
<evidence type="ECO:0000313" key="19">
    <source>
        <dbReference type="EMBL" id="KAF5943349.1"/>
    </source>
</evidence>
<keyword evidence="13" id="KW-0675">Receptor</keyword>
<comment type="catalytic activity">
    <reaction evidence="16">
        <text>L-seryl-[protein] + ATP = O-phospho-L-seryl-[protein] + ADP + H(+)</text>
        <dbReference type="Rhea" id="RHEA:17989"/>
        <dbReference type="Rhea" id="RHEA-COMP:9863"/>
        <dbReference type="Rhea" id="RHEA-COMP:11604"/>
        <dbReference type="ChEBI" id="CHEBI:15378"/>
        <dbReference type="ChEBI" id="CHEBI:29999"/>
        <dbReference type="ChEBI" id="CHEBI:30616"/>
        <dbReference type="ChEBI" id="CHEBI:83421"/>
        <dbReference type="ChEBI" id="CHEBI:456216"/>
        <dbReference type="EC" id="2.7.11.1"/>
    </reaction>
</comment>
<dbReference type="PROSITE" id="PS00108">
    <property type="entry name" value="PROTEIN_KINASE_ST"/>
    <property type="match status" value="1"/>
</dbReference>
<dbReference type="PROSITE" id="PS50011">
    <property type="entry name" value="PROTEIN_KINASE_DOM"/>
    <property type="match status" value="1"/>
</dbReference>
<dbReference type="EC" id="2.7.11.1" evidence="2"/>
<keyword evidence="10" id="KW-0067">ATP-binding</keyword>
<comment type="subcellular location">
    <subcellularLocation>
        <location evidence="1">Membrane</location>
        <topology evidence="1">Single-pass membrane protein</topology>
    </subcellularLocation>
</comment>
<keyword evidence="9" id="KW-0418">Kinase</keyword>
<gene>
    <name evidence="19" type="ORF">HYC85_017426</name>
</gene>
<dbReference type="GO" id="GO:0005524">
    <property type="term" value="F:ATP binding"/>
    <property type="evidence" value="ECO:0007669"/>
    <property type="project" value="UniProtKB-KW"/>
</dbReference>
<dbReference type="FunFam" id="1.10.510.10:FF:001023">
    <property type="entry name" value="Os07g0541700 protein"/>
    <property type="match status" value="1"/>
</dbReference>
<dbReference type="GO" id="GO:0004674">
    <property type="term" value="F:protein serine/threonine kinase activity"/>
    <property type="evidence" value="ECO:0007669"/>
    <property type="project" value="UniProtKB-KW"/>
</dbReference>
<dbReference type="Pfam" id="PF01657">
    <property type="entry name" value="Stress-antifung"/>
    <property type="match status" value="1"/>
</dbReference>
<evidence type="ECO:0000256" key="8">
    <source>
        <dbReference type="ARBA" id="ARBA00022741"/>
    </source>
</evidence>
<keyword evidence="6" id="KW-0732">Signal</keyword>
<organism evidence="19 20">
    <name type="scientific">Camellia sinensis</name>
    <name type="common">Tea plant</name>
    <name type="synonym">Thea sinensis</name>
    <dbReference type="NCBI Taxonomy" id="4442"/>
    <lineage>
        <taxon>Eukaryota</taxon>
        <taxon>Viridiplantae</taxon>
        <taxon>Streptophyta</taxon>
        <taxon>Embryophyta</taxon>
        <taxon>Tracheophyta</taxon>
        <taxon>Spermatophyta</taxon>
        <taxon>Magnoliopsida</taxon>
        <taxon>eudicotyledons</taxon>
        <taxon>Gunneridae</taxon>
        <taxon>Pentapetalae</taxon>
        <taxon>asterids</taxon>
        <taxon>Ericales</taxon>
        <taxon>Theaceae</taxon>
        <taxon>Camellia</taxon>
    </lineage>
</organism>
<evidence type="ECO:0000256" key="15">
    <source>
        <dbReference type="ARBA" id="ARBA00047899"/>
    </source>
</evidence>
<dbReference type="EMBL" id="JACBKZ010000008">
    <property type="protein sequence ID" value="KAF5943349.1"/>
    <property type="molecule type" value="Genomic_DNA"/>
</dbReference>
<dbReference type="PANTHER" id="PTHR27002">
    <property type="entry name" value="RECEPTOR-LIKE SERINE/THREONINE-PROTEIN KINASE SD1-8"/>
    <property type="match status" value="1"/>
</dbReference>
<comment type="caution">
    <text evidence="19">The sequence shown here is derived from an EMBL/GenBank/DDBJ whole genome shotgun (WGS) entry which is preliminary data.</text>
</comment>
<reference evidence="19 20" key="2">
    <citation type="submission" date="2020-07" db="EMBL/GenBank/DDBJ databases">
        <title>Genome assembly of wild tea tree DASZ reveals pedigree and selection history of tea varieties.</title>
        <authorList>
            <person name="Zhang W."/>
        </authorList>
    </citation>
    <scope>NUCLEOTIDE SEQUENCE [LARGE SCALE GENOMIC DNA]</scope>
    <source>
        <strain evidence="20">cv. G240</strain>
        <tissue evidence="19">Leaf</tissue>
    </source>
</reference>
<dbReference type="InterPro" id="IPR000719">
    <property type="entry name" value="Prot_kinase_dom"/>
</dbReference>
<dbReference type="InterPro" id="IPR002902">
    <property type="entry name" value="GNK2"/>
</dbReference>
<dbReference type="GO" id="GO:0005886">
    <property type="term" value="C:plasma membrane"/>
    <property type="evidence" value="ECO:0007669"/>
    <property type="project" value="TreeGrafter"/>
</dbReference>
<dbReference type="Proteomes" id="UP000593564">
    <property type="component" value="Unassembled WGS sequence"/>
</dbReference>
<feature type="domain" description="Protein kinase" evidence="17">
    <location>
        <begin position="81"/>
        <end position="317"/>
    </location>
</feature>
<protein>
    <recommendedName>
        <fullName evidence="2">non-specific serine/threonine protein kinase</fullName>
        <ecNumber evidence="2">2.7.11.1</ecNumber>
    </recommendedName>
</protein>
<reference evidence="20" key="1">
    <citation type="journal article" date="2020" name="Nat. Commun.">
        <title>Genome assembly of wild tea tree DASZ reveals pedigree and selection history of tea varieties.</title>
        <authorList>
            <person name="Zhang W."/>
            <person name="Zhang Y."/>
            <person name="Qiu H."/>
            <person name="Guo Y."/>
            <person name="Wan H."/>
            <person name="Zhang X."/>
            <person name="Scossa F."/>
            <person name="Alseekh S."/>
            <person name="Zhang Q."/>
            <person name="Wang P."/>
            <person name="Xu L."/>
            <person name="Schmidt M.H."/>
            <person name="Jia X."/>
            <person name="Li D."/>
            <person name="Zhu A."/>
            <person name="Guo F."/>
            <person name="Chen W."/>
            <person name="Ni D."/>
            <person name="Usadel B."/>
            <person name="Fernie A.R."/>
            <person name="Wen W."/>
        </authorList>
    </citation>
    <scope>NUCLEOTIDE SEQUENCE [LARGE SCALE GENOMIC DNA]</scope>
    <source>
        <strain evidence="20">cv. G240</strain>
    </source>
</reference>
<dbReference type="SUPFAM" id="SSF56112">
    <property type="entry name" value="Protein kinase-like (PK-like)"/>
    <property type="match status" value="1"/>
</dbReference>
<dbReference type="PANTHER" id="PTHR27002:SF1095">
    <property type="entry name" value="G-TYPE LECTIN S-RECEPTOR-LIKE SERINE_THREONINE-PROTEIN KINASE RKS1"/>
    <property type="match status" value="1"/>
</dbReference>
<dbReference type="InterPro" id="IPR008271">
    <property type="entry name" value="Ser/Thr_kinase_AS"/>
</dbReference>
<keyword evidence="5" id="KW-0812">Transmembrane</keyword>
<dbReference type="Gene3D" id="3.30.430.20">
    <property type="entry name" value="Gnk2 domain, C-X8-C-X2-C motif"/>
    <property type="match status" value="1"/>
</dbReference>
<name>A0A7J7GRC3_CAMSI</name>
<keyword evidence="8" id="KW-0547">Nucleotide-binding</keyword>
<evidence type="ECO:0000256" key="9">
    <source>
        <dbReference type="ARBA" id="ARBA00022777"/>
    </source>
</evidence>
<evidence type="ECO:0000256" key="7">
    <source>
        <dbReference type="ARBA" id="ARBA00022737"/>
    </source>
</evidence>
<keyword evidence="11" id="KW-1133">Transmembrane helix</keyword>
<dbReference type="CDD" id="cd23509">
    <property type="entry name" value="Gnk2-like"/>
    <property type="match status" value="1"/>
</dbReference>
<evidence type="ECO:0000256" key="5">
    <source>
        <dbReference type="ARBA" id="ARBA00022692"/>
    </source>
</evidence>
<evidence type="ECO:0000256" key="14">
    <source>
        <dbReference type="ARBA" id="ARBA00023180"/>
    </source>
</evidence>
<keyword evidence="12" id="KW-0472">Membrane</keyword>
<comment type="catalytic activity">
    <reaction evidence="15">
        <text>L-threonyl-[protein] + ATP = O-phospho-L-threonyl-[protein] + ADP + H(+)</text>
        <dbReference type="Rhea" id="RHEA:46608"/>
        <dbReference type="Rhea" id="RHEA-COMP:11060"/>
        <dbReference type="Rhea" id="RHEA-COMP:11605"/>
        <dbReference type="ChEBI" id="CHEBI:15378"/>
        <dbReference type="ChEBI" id="CHEBI:30013"/>
        <dbReference type="ChEBI" id="CHEBI:30616"/>
        <dbReference type="ChEBI" id="CHEBI:61977"/>
        <dbReference type="ChEBI" id="CHEBI:456216"/>
        <dbReference type="EC" id="2.7.11.1"/>
    </reaction>
</comment>
<dbReference type="InterPro" id="IPR038408">
    <property type="entry name" value="GNK2_sf"/>
</dbReference>
<keyword evidence="14" id="KW-0325">Glycoprotein</keyword>
<evidence type="ECO:0000256" key="1">
    <source>
        <dbReference type="ARBA" id="ARBA00004167"/>
    </source>
</evidence>
<dbReference type="InterPro" id="IPR011009">
    <property type="entry name" value="Kinase-like_dom_sf"/>
</dbReference>
<proteinExistence type="predicted"/>
<keyword evidence="4" id="KW-0808">Transferase</keyword>
<dbReference type="FunFam" id="3.30.430.20:FF:000002">
    <property type="entry name" value="Cysteine-rich receptor-like protein kinase 10"/>
    <property type="match status" value="1"/>
</dbReference>
<sequence length="317" mass="35714">MNMWYLFRSAGLFDHGLYKICSQQVVWEENCQLRYANESFFGHLDVTGNIWKDNKQNVSGDELGQFSSVVNDTLHNLSRLVAFNPSYGMYATGAVNFTDTETIYALVQCTIDLSPDDCNTCLEIAIANTSSCCSESRGTRLLSPSCYFRYEFYAFYEGATSENPRIFEREIQVSSREDQLYDIGDPNNIDVQHQNLQARDNLNSQNFPFVDLSTLSAATDNFSDSNKLGQGGFGPVYKILGSCAQMNWSRSLNIINGIARGMLYPYDNSRLRIIHRDLKPSNVLLDSEMNPKISDFGMARIFRGSHDATNTARIVGT</sequence>
<evidence type="ECO:0000259" key="18">
    <source>
        <dbReference type="PROSITE" id="PS51473"/>
    </source>
</evidence>
<dbReference type="Gene3D" id="1.10.510.10">
    <property type="entry name" value="Transferase(Phosphotransferase) domain 1"/>
    <property type="match status" value="1"/>
</dbReference>
<evidence type="ECO:0000256" key="16">
    <source>
        <dbReference type="ARBA" id="ARBA00048679"/>
    </source>
</evidence>
<keyword evidence="3" id="KW-0723">Serine/threonine-protein kinase</keyword>
<feature type="domain" description="Gnk2-homologous" evidence="18">
    <location>
        <begin position="46"/>
        <end position="155"/>
    </location>
</feature>
<evidence type="ECO:0000256" key="4">
    <source>
        <dbReference type="ARBA" id="ARBA00022679"/>
    </source>
</evidence>
<dbReference type="Gene3D" id="3.30.200.20">
    <property type="entry name" value="Phosphorylase Kinase, domain 1"/>
    <property type="match status" value="1"/>
</dbReference>
<evidence type="ECO:0000313" key="20">
    <source>
        <dbReference type="Proteomes" id="UP000593564"/>
    </source>
</evidence>
<dbReference type="PROSITE" id="PS51473">
    <property type="entry name" value="GNK2"/>
    <property type="match status" value="1"/>
</dbReference>
<accession>A0A7J7GRC3</accession>
<evidence type="ECO:0000256" key="6">
    <source>
        <dbReference type="ARBA" id="ARBA00022729"/>
    </source>
</evidence>
<keyword evidence="7" id="KW-0677">Repeat</keyword>
<dbReference type="Pfam" id="PF00069">
    <property type="entry name" value="Pkinase"/>
    <property type="match status" value="1"/>
</dbReference>